<reference evidence="1 2" key="1">
    <citation type="submission" date="2011-03" db="EMBL/GenBank/DDBJ databases">
        <title>The Genome Sequence of Gemella haemolysans M341.</title>
        <authorList>
            <consortium name="The Broad Institute Genome Sequencing Platform"/>
            <consortium name="The Broad Institute Genome Sequencing Center for Infectious Disease"/>
            <person name="Earl A."/>
            <person name="Ward D."/>
            <person name="Feldgarden M."/>
            <person name="Gevers D."/>
            <person name="Sibley C.D."/>
            <person name="Field T.R."/>
            <person name="Grinwis M."/>
            <person name="Eshaghurshan C.S."/>
            <person name="Surette M.G."/>
            <person name="Young S.K."/>
            <person name="Zeng Q."/>
            <person name="Gargeya S."/>
            <person name="Fitzgerald M."/>
            <person name="Haas B."/>
            <person name="Abouelleil A."/>
            <person name="Alvarado L."/>
            <person name="Arachchi H.M."/>
            <person name="Berlin A."/>
            <person name="Brown A."/>
            <person name="Chapman S.B."/>
            <person name="Chen Z."/>
            <person name="Dunbar C."/>
            <person name="Freedman E."/>
            <person name="Gearin G."/>
            <person name="Gellesch M."/>
            <person name="Goldberg J."/>
            <person name="Griggs A."/>
            <person name="Gujja S."/>
            <person name="Heilman E.R."/>
            <person name="Heiman D."/>
            <person name="Howarth C."/>
            <person name="Larson L."/>
            <person name="Lui A."/>
            <person name="MacDonald P.J.P."/>
            <person name="Mehta T."/>
            <person name="Montmayeur A."/>
            <person name="Murphy C."/>
            <person name="Neiman D."/>
            <person name="Pearson M."/>
            <person name="Priest M."/>
            <person name="Roberts A."/>
            <person name="Saif S."/>
            <person name="Shea T."/>
            <person name="Shenoy N."/>
            <person name="Sisk P."/>
            <person name="Stolte C."/>
            <person name="Sykes S."/>
            <person name="White J."/>
            <person name="Yandava C."/>
            <person name="Wortman J."/>
            <person name="Nusbaum C."/>
            <person name="Birren B."/>
        </authorList>
    </citation>
    <scope>NUCLEOTIDE SEQUENCE [LARGE SCALE GENOMIC DNA]</scope>
    <source>
        <strain evidence="1 2">M341</strain>
    </source>
</reference>
<evidence type="ECO:0008006" key="3">
    <source>
        <dbReference type="Google" id="ProtNLM"/>
    </source>
</evidence>
<dbReference type="AlphaFoldDB" id="A0AA87ARH2"/>
<protein>
    <recommendedName>
        <fullName evidence="3">Phage tail protein</fullName>
    </recommendedName>
</protein>
<comment type="caution">
    <text evidence="1">The sequence shown here is derived from an EMBL/GenBank/DDBJ whole genome shotgun (WGS) entry which is preliminary data.</text>
</comment>
<dbReference type="Gene3D" id="4.10.410.40">
    <property type="match status" value="1"/>
</dbReference>
<name>A0AA87ARH2_9BACL</name>
<proteinExistence type="predicted"/>
<accession>A0AA87ARH2</accession>
<sequence>MLANGIKLEYSESTSGYTLLTGLKEVPELGVEPEKVENTTLADTVKQYELGIGDAGELEYKFKYENKTATSPFRVLRKAMDAKKVLNFKQTYPDGTTVTFSGQVSVKLGGGGVNGVIEFTLKVALQSDLVFADASVAM</sequence>
<dbReference type="EMBL" id="ACRO01000047">
    <property type="protein sequence ID" value="EGF86012.1"/>
    <property type="molecule type" value="Genomic_DNA"/>
</dbReference>
<dbReference type="InterPro" id="IPR014918">
    <property type="entry name" value="Phage_tail_3"/>
</dbReference>
<dbReference type="Proteomes" id="UP000004773">
    <property type="component" value="Unassembled WGS sequence"/>
</dbReference>
<dbReference type="RefSeq" id="WP_003147992.1">
    <property type="nucleotide sequence ID" value="NZ_GL883586.1"/>
</dbReference>
<organism evidence="1 2">
    <name type="scientific">Gemella haemolysans M341</name>
    <dbReference type="NCBI Taxonomy" id="562981"/>
    <lineage>
        <taxon>Bacteria</taxon>
        <taxon>Bacillati</taxon>
        <taxon>Bacillota</taxon>
        <taxon>Bacilli</taxon>
        <taxon>Bacillales</taxon>
        <taxon>Gemellaceae</taxon>
        <taxon>Gemella</taxon>
    </lineage>
</organism>
<gene>
    <name evidence="1" type="ORF">HMPREF0428_01814</name>
</gene>
<evidence type="ECO:0000313" key="1">
    <source>
        <dbReference type="EMBL" id="EGF86012.1"/>
    </source>
</evidence>
<evidence type="ECO:0000313" key="2">
    <source>
        <dbReference type="Proteomes" id="UP000004773"/>
    </source>
</evidence>
<dbReference type="Pfam" id="PF08813">
    <property type="entry name" value="Phage_tail_3"/>
    <property type="match status" value="1"/>
</dbReference>